<reference evidence="2 3" key="1">
    <citation type="submission" date="2018-08" db="EMBL/GenBank/DDBJ databases">
        <title>Lysobacter soli KCTC 22011, whole genome shotgun sequence.</title>
        <authorList>
            <person name="Zhang X."/>
            <person name="Feng G."/>
            <person name="Zhu H."/>
        </authorList>
    </citation>
    <scope>NUCLEOTIDE SEQUENCE [LARGE SCALE GENOMIC DNA]</scope>
    <source>
        <strain evidence="2 3">KCTC 22011</strain>
    </source>
</reference>
<dbReference type="Gene3D" id="3.40.960.10">
    <property type="entry name" value="VSR Endonuclease"/>
    <property type="match status" value="1"/>
</dbReference>
<dbReference type="InterPro" id="IPR047216">
    <property type="entry name" value="Endonuclease_DUF559_bact"/>
</dbReference>
<protein>
    <submittedName>
        <fullName evidence="2">Endonuclease domain-containing protein</fullName>
    </submittedName>
</protein>
<organism evidence="2 3">
    <name type="scientific">Lysobacter soli</name>
    <dbReference type="NCBI Taxonomy" id="453783"/>
    <lineage>
        <taxon>Bacteria</taxon>
        <taxon>Pseudomonadati</taxon>
        <taxon>Pseudomonadota</taxon>
        <taxon>Gammaproteobacteria</taxon>
        <taxon>Lysobacterales</taxon>
        <taxon>Lysobacteraceae</taxon>
        <taxon>Lysobacter</taxon>
    </lineage>
</organism>
<keyword evidence="2" id="KW-0378">Hydrolase</keyword>
<dbReference type="Pfam" id="PF04480">
    <property type="entry name" value="DUF559"/>
    <property type="match status" value="1"/>
</dbReference>
<dbReference type="Proteomes" id="UP000256829">
    <property type="component" value="Unassembled WGS sequence"/>
</dbReference>
<gene>
    <name evidence="2" type="ORF">DX912_05400</name>
</gene>
<dbReference type="PANTHER" id="PTHR38590">
    <property type="entry name" value="BLL0828 PROTEIN"/>
    <property type="match status" value="1"/>
</dbReference>
<proteinExistence type="predicted"/>
<feature type="domain" description="DUF559" evidence="1">
    <location>
        <begin position="6"/>
        <end position="111"/>
    </location>
</feature>
<accession>A0A3D8VHP3</accession>
<keyword evidence="3" id="KW-1185">Reference proteome</keyword>
<comment type="caution">
    <text evidence="2">The sequence shown here is derived from an EMBL/GenBank/DDBJ whole genome shotgun (WGS) entry which is preliminary data.</text>
</comment>
<dbReference type="PANTHER" id="PTHR38590:SF1">
    <property type="entry name" value="BLL0828 PROTEIN"/>
    <property type="match status" value="1"/>
</dbReference>
<dbReference type="EMBL" id="QTJR01000002">
    <property type="protein sequence ID" value="RDY68922.1"/>
    <property type="molecule type" value="Genomic_DNA"/>
</dbReference>
<dbReference type="InterPro" id="IPR007569">
    <property type="entry name" value="DUF559"/>
</dbReference>
<keyword evidence="2" id="KW-0255">Endonuclease</keyword>
<keyword evidence="2" id="KW-0540">Nuclease</keyword>
<evidence type="ECO:0000313" key="3">
    <source>
        <dbReference type="Proteomes" id="UP000256829"/>
    </source>
</evidence>
<dbReference type="RefSeq" id="WP_115841437.1">
    <property type="nucleotide sequence ID" value="NZ_CP183976.1"/>
</dbReference>
<dbReference type="AlphaFoldDB" id="A0A3D8VHP3"/>
<name>A0A3D8VHP3_9GAMM</name>
<dbReference type="GO" id="GO:0004519">
    <property type="term" value="F:endonuclease activity"/>
    <property type="evidence" value="ECO:0007669"/>
    <property type="project" value="UniProtKB-KW"/>
</dbReference>
<evidence type="ECO:0000313" key="2">
    <source>
        <dbReference type="EMBL" id="RDY68922.1"/>
    </source>
</evidence>
<dbReference type="InterPro" id="IPR011335">
    <property type="entry name" value="Restrct_endonuc-II-like"/>
</dbReference>
<dbReference type="SUPFAM" id="SSF52980">
    <property type="entry name" value="Restriction endonuclease-like"/>
    <property type="match status" value="1"/>
</dbReference>
<sequence length="127" mass="14394">MRPGQKRNFARHLRREMTDAERHLWFFLRNRTLVGHKFRRQLPIGPYIVDFACIQARLIVELDGGQHVSAGVADTTRTAHLQSRGYRVLRFWNNDVLTRTDAVMMAIHSALADGPHPNPSPAGGRGA</sequence>
<dbReference type="CDD" id="cd01038">
    <property type="entry name" value="Endonuclease_DUF559"/>
    <property type="match status" value="1"/>
</dbReference>
<evidence type="ECO:0000259" key="1">
    <source>
        <dbReference type="Pfam" id="PF04480"/>
    </source>
</evidence>